<dbReference type="InterPro" id="IPR003819">
    <property type="entry name" value="TauD/TfdA-like"/>
</dbReference>
<reference evidence="5 6" key="1">
    <citation type="submission" date="2017-06" db="EMBL/GenBank/DDBJ databases">
        <title>Genome sequencing of cyanobaciteial culture collection at National Institute for Environmental Studies (NIES).</title>
        <authorList>
            <person name="Hirose Y."/>
            <person name="Shimura Y."/>
            <person name="Fujisawa T."/>
            <person name="Nakamura Y."/>
            <person name="Kawachi M."/>
        </authorList>
    </citation>
    <scope>NUCLEOTIDE SEQUENCE [LARGE SCALE GENOMIC DNA]</scope>
    <source>
        <strain evidence="5 6">NIES-21</strain>
    </source>
</reference>
<evidence type="ECO:0000313" key="6">
    <source>
        <dbReference type="Proteomes" id="UP000218287"/>
    </source>
</evidence>
<gene>
    <name evidence="5" type="ORF">NIES21_46040</name>
</gene>
<dbReference type="Pfam" id="PF02668">
    <property type="entry name" value="TauD"/>
    <property type="match status" value="1"/>
</dbReference>
<evidence type="ECO:0000259" key="4">
    <source>
        <dbReference type="Pfam" id="PF02668"/>
    </source>
</evidence>
<evidence type="ECO:0000313" key="5">
    <source>
        <dbReference type="EMBL" id="BAY18751.1"/>
    </source>
</evidence>
<comment type="cofactor">
    <cofactor evidence="1">
        <name>Fe(2+)</name>
        <dbReference type="ChEBI" id="CHEBI:29033"/>
    </cofactor>
</comment>
<protein>
    <submittedName>
        <fullName evidence="5">Taurine catabolism dioxygenase TauD/TfdA</fullName>
    </submittedName>
</protein>
<keyword evidence="5" id="KW-0223">Dioxygenase</keyword>
<dbReference type="OrthoDB" id="9769888at2"/>
<dbReference type="Gene3D" id="3.60.130.10">
    <property type="entry name" value="Clavaminate synthase-like"/>
    <property type="match status" value="1"/>
</dbReference>
<feature type="domain" description="TauD/TfdA-like" evidence="4">
    <location>
        <begin position="7"/>
        <end position="282"/>
    </location>
</feature>
<dbReference type="GO" id="GO:0017000">
    <property type="term" value="P:antibiotic biosynthetic process"/>
    <property type="evidence" value="ECO:0007669"/>
    <property type="project" value="UniProtKB-KW"/>
</dbReference>
<organism evidence="5 6">
    <name type="scientific">Anabaenopsis circularis NIES-21</name>
    <dbReference type="NCBI Taxonomy" id="1085406"/>
    <lineage>
        <taxon>Bacteria</taxon>
        <taxon>Bacillati</taxon>
        <taxon>Cyanobacteriota</taxon>
        <taxon>Cyanophyceae</taxon>
        <taxon>Nostocales</taxon>
        <taxon>Nodulariaceae</taxon>
        <taxon>Anabaenopsis</taxon>
    </lineage>
</organism>
<keyword evidence="3" id="KW-0045">Antibiotic biosynthesis</keyword>
<dbReference type="InterPro" id="IPR042098">
    <property type="entry name" value="TauD-like_sf"/>
</dbReference>
<evidence type="ECO:0000256" key="2">
    <source>
        <dbReference type="ARBA" id="ARBA00023002"/>
    </source>
</evidence>
<dbReference type="AlphaFoldDB" id="A0A1Z4GMK3"/>
<dbReference type="Proteomes" id="UP000218287">
    <property type="component" value="Chromosome"/>
</dbReference>
<dbReference type="InterPro" id="IPR050411">
    <property type="entry name" value="AlphaKG_dependent_hydroxylases"/>
</dbReference>
<dbReference type="PANTHER" id="PTHR10696:SF56">
    <property type="entry name" value="TAUD_TFDA-LIKE DOMAIN-CONTAINING PROTEIN"/>
    <property type="match status" value="1"/>
</dbReference>
<keyword evidence="2" id="KW-0560">Oxidoreductase</keyword>
<name>A0A1Z4GMK3_9CYAN</name>
<dbReference type="SUPFAM" id="SSF51197">
    <property type="entry name" value="Clavaminate synthase-like"/>
    <property type="match status" value="1"/>
</dbReference>
<evidence type="ECO:0000256" key="3">
    <source>
        <dbReference type="ARBA" id="ARBA00023194"/>
    </source>
</evidence>
<proteinExistence type="predicted"/>
<keyword evidence="6" id="KW-1185">Reference proteome</keyword>
<dbReference type="GO" id="GO:0051213">
    <property type="term" value="F:dioxygenase activity"/>
    <property type="evidence" value="ECO:0007669"/>
    <property type="project" value="UniProtKB-KW"/>
</dbReference>
<sequence>MNFSKQPISATIGQQIINSNCKNILDLNKAEIISLFKYYGVLLFRGFTTDTSIFREFTNLFSTDFLDYAGGAFNRRVINGDKTILSVNDYQFDIKLHGEMYYQKQIPLMLWFFCAHPASENGETTICDGRQFFAALSDELKSLFLQKKLKLTVLMDKAEWQKKYKTDDINTLKEICNHNYTYLHIYPDKSICIEYIFFAVSTSKCGKYQAFINSLLPTMQLNPQVLKFEDDSEIPAEVIAELNLIAEKLTTNITWQIGDILMIDNTRIMHGRRAFTDDKREIYIRLCSPAFDG</sequence>
<dbReference type="PANTHER" id="PTHR10696">
    <property type="entry name" value="GAMMA-BUTYROBETAINE HYDROXYLASE-RELATED"/>
    <property type="match status" value="1"/>
</dbReference>
<evidence type="ECO:0000256" key="1">
    <source>
        <dbReference type="ARBA" id="ARBA00001954"/>
    </source>
</evidence>
<accession>A0A1Z4GMK3</accession>
<dbReference type="EMBL" id="AP018174">
    <property type="protein sequence ID" value="BAY18751.1"/>
    <property type="molecule type" value="Genomic_DNA"/>
</dbReference>